<keyword evidence="3 5" id="KW-0808">Transferase</keyword>
<evidence type="ECO:0000256" key="3">
    <source>
        <dbReference type="ARBA" id="ARBA00022679"/>
    </source>
</evidence>
<gene>
    <name evidence="6" type="ORF">BZA70DRAFT_270753</name>
</gene>
<evidence type="ECO:0000256" key="1">
    <source>
        <dbReference type="ARBA" id="ARBA00004688"/>
    </source>
</evidence>
<comment type="similarity">
    <text evidence="2 5">Belongs to the class-II DAHP synthase family.</text>
</comment>
<evidence type="ECO:0000313" key="7">
    <source>
        <dbReference type="Proteomes" id="UP001498771"/>
    </source>
</evidence>
<dbReference type="EC" id="2.5.1.54" evidence="5"/>
<evidence type="ECO:0000256" key="5">
    <source>
        <dbReference type="RuleBase" id="RU363071"/>
    </source>
</evidence>
<accession>A0ABR1FBJ6</accession>
<proteinExistence type="inferred from homology"/>
<dbReference type="GeneID" id="90036868"/>
<dbReference type="Pfam" id="PF01474">
    <property type="entry name" value="DAHP_synth_2"/>
    <property type="match status" value="1"/>
</dbReference>
<dbReference type="InterPro" id="IPR013785">
    <property type="entry name" value="Aldolase_TIM"/>
</dbReference>
<dbReference type="Proteomes" id="UP001498771">
    <property type="component" value="Unassembled WGS sequence"/>
</dbReference>
<dbReference type="SUPFAM" id="SSF51569">
    <property type="entry name" value="Aldolase"/>
    <property type="match status" value="1"/>
</dbReference>
<protein>
    <recommendedName>
        <fullName evidence="5">Phospho-2-dehydro-3-deoxyheptonate aldolase</fullName>
        <ecNumber evidence="5">2.5.1.54</ecNumber>
    </recommendedName>
</protein>
<evidence type="ECO:0000256" key="4">
    <source>
        <dbReference type="ARBA" id="ARBA00047508"/>
    </source>
</evidence>
<dbReference type="EMBL" id="JBBJBU010000001">
    <property type="protein sequence ID" value="KAK7207219.1"/>
    <property type="molecule type" value="Genomic_DNA"/>
</dbReference>
<comment type="caution">
    <text evidence="6">The sequence shown here is derived from an EMBL/GenBank/DDBJ whole genome shotgun (WGS) entry which is preliminary data.</text>
</comment>
<keyword evidence="5" id="KW-0057">Aromatic amino acid biosynthesis</keyword>
<evidence type="ECO:0000256" key="2">
    <source>
        <dbReference type="ARBA" id="ARBA00008911"/>
    </source>
</evidence>
<dbReference type="PANTHER" id="PTHR21337">
    <property type="entry name" value="PHOSPHO-2-DEHYDRO-3-DEOXYHEPTONATE ALDOLASE 1, 2"/>
    <property type="match status" value="1"/>
</dbReference>
<evidence type="ECO:0000313" key="6">
    <source>
        <dbReference type="EMBL" id="KAK7207219.1"/>
    </source>
</evidence>
<comment type="pathway">
    <text evidence="1 5">Metabolic intermediate biosynthesis; chorismate biosynthesis; chorismate from D-erythrose 4-phosphate and phosphoenolpyruvate: step 1/7.</text>
</comment>
<sequence length="514" mass="56755">MSDANPAQSPPKSPVFVRVDPQKLVPSEGAIRAAKLRSNSIAVPDDEAVNAGVSAADKANWGPTTWHSKPIVQDVVYDNEKAVEKALEKLEALPPLVSPYEINKLQDLLRDAALGKAFVLQGGDCAELFDYCSQDRIESKMKILLQMSLVLIWGAKLPLVRIARIAGQFAKPRSKLTEEVDGKTIPSFRGDNINGFDPADRTPDPSRLVSAYFHSAATLNYIRSCLSSGFADLHRPFDWSLSHVQSSTIKERYASLVKSITEGLSFMKTVGVESSTLNTVDLFTSHEGLLLEFEQSLTRKLRDPRDGVEKWYNTSAHFLWIGDRTRQLNGAHVEYFRGIMNPIGMKVGPSMTAKELVDALDILDPDNIVGKVTLISRYGAGKVEQMLPAHIEAVKKTKHKVVWMCDPCHGNTKTSEISGLKTRDFEDIMSEVASSLQVHKTAGSQLHGIHLELTGDAVTECIGGSEMLTHEDLEIRYDTVCDPRLSESQSLDVAFLIADWFQQGKMMSIAEQTS</sequence>
<keyword evidence="5" id="KW-0028">Amino-acid biosynthesis</keyword>
<dbReference type="Gene3D" id="3.20.20.70">
    <property type="entry name" value="Aldolase class I"/>
    <property type="match status" value="1"/>
</dbReference>
<reference evidence="6 7" key="1">
    <citation type="submission" date="2024-03" db="EMBL/GenBank/DDBJ databases">
        <title>Genome-scale model development and genomic sequencing of the oleaginous clade Lipomyces.</title>
        <authorList>
            <consortium name="Lawrence Berkeley National Laboratory"/>
            <person name="Czajka J.J."/>
            <person name="Han Y."/>
            <person name="Kim J."/>
            <person name="Mondo S.J."/>
            <person name="Hofstad B.A."/>
            <person name="Robles A."/>
            <person name="Haridas S."/>
            <person name="Riley R."/>
            <person name="LaButti K."/>
            <person name="Pangilinan J."/>
            <person name="Andreopoulos W."/>
            <person name="Lipzen A."/>
            <person name="Yan J."/>
            <person name="Wang M."/>
            <person name="Ng V."/>
            <person name="Grigoriev I.V."/>
            <person name="Spatafora J.W."/>
            <person name="Magnuson J.K."/>
            <person name="Baker S.E."/>
            <person name="Pomraning K.R."/>
        </authorList>
    </citation>
    <scope>NUCLEOTIDE SEQUENCE [LARGE SCALE GENOMIC DNA]</scope>
    <source>
        <strain evidence="6 7">Phaff 52-87</strain>
    </source>
</reference>
<organism evidence="6 7">
    <name type="scientific">Myxozyma melibiosi</name>
    <dbReference type="NCBI Taxonomy" id="54550"/>
    <lineage>
        <taxon>Eukaryota</taxon>
        <taxon>Fungi</taxon>
        <taxon>Dikarya</taxon>
        <taxon>Ascomycota</taxon>
        <taxon>Saccharomycotina</taxon>
        <taxon>Lipomycetes</taxon>
        <taxon>Lipomycetales</taxon>
        <taxon>Lipomycetaceae</taxon>
        <taxon>Myxozyma</taxon>
    </lineage>
</organism>
<comment type="catalytic activity">
    <reaction evidence="4 5">
        <text>D-erythrose 4-phosphate + phosphoenolpyruvate + H2O = 7-phospho-2-dehydro-3-deoxy-D-arabino-heptonate + phosphate</text>
        <dbReference type="Rhea" id="RHEA:14717"/>
        <dbReference type="ChEBI" id="CHEBI:15377"/>
        <dbReference type="ChEBI" id="CHEBI:16897"/>
        <dbReference type="ChEBI" id="CHEBI:43474"/>
        <dbReference type="ChEBI" id="CHEBI:58394"/>
        <dbReference type="ChEBI" id="CHEBI:58702"/>
        <dbReference type="EC" id="2.5.1.54"/>
    </reaction>
</comment>
<keyword evidence="7" id="KW-1185">Reference proteome</keyword>
<name>A0ABR1FBJ6_9ASCO</name>
<dbReference type="RefSeq" id="XP_064770252.1">
    <property type="nucleotide sequence ID" value="XM_064911356.1"/>
</dbReference>
<dbReference type="InterPro" id="IPR002480">
    <property type="entry name" value="DAHP_synth_2"/>
</dbReference>
<dbReference type="PANTHER" id="PTHR21337:SF0">
    <property type="entry name" value="PHOSPHO-2-DEHYDRO-3-DEOXYHEPTONATE ALDOLASE"/>
    <property type="match status" value="1"/>
</dbReference>